<dbReference type="OrthoDB" id="3241084at2759"/>
<dbReference type="Pfam" id="PF05699">
    <property type="entry name" value="Dimer_Tnp_hAT"/>
    <property type="match status" value="1"/>
</dbReference>
<keyword evidence="3" id="KW-1185">Reference proteome</keyword>
<reference evidence="2 3" key="1">
    <citation type="journal article" date="2016" name="Mol. Biol. Evol.">
        <title>Comparative Genomics of Early-Diverging Mushroom-Forming Fungi Provides Insights into the Origins of Lignocellulose Decay Capabilities.</title>
        <authorList>
            <person name="Nagy L.G."/>
            <person name="Riley R."/>
            <person name="Tritt A."/>
            <person name="Adam C."/>
            <person name="Daum C."/>
            <person name="Floudas D."/>
            <person name="Sun H."/>
            <person name="Yadav J.S."/>
            <person name="Pangilinan J."/>
            <person name="Larsson K.H."/>
            <person name="Matsuura K."/>
            <person name="Barry K."/>
            <person name="Labutti K."/>
            <person name="Kuo R."/>
            <person name="Ohm R.A."/>
            <person name="Bhattacharya S.S."/>
            <person name="Shirouzu T."/>
            <person name="Yoshinaga Y."/>
            <person name="Martin F.M."/>
            <person name="Grigoriev I.V."/>
            <person name="Hibbett D.S."/>
        </authorList>
    </citation>
    <scope>NUCLEOTIDE SEQUENCE [LARGE SCALE GENOMIC DNA]</scope>
    <source>
        <strain evidence="2 3">HHB14362 ss-1</strain>
    </source>
</reference>
<evidence type="ECO:0000259" key="1">
    <source>
        <dbReference type="Pfam" id="PF05699"/>
    </source>
</evidence>
<feature type="domain" description="HAT C-terminal dimerisation" evidence="1">
    <location>
        <begin position="1"/>
        <end position="51"/>
    </location>
</feature>
<gene>
    <name evidence="2" type="ORF">NEOLEDRAFT_1033018</name>
</gene>
<protein>
    <recommendedName>
        <fullName evidence="1">HAT C-terminal dimerisation domain-containing protein</fullName>
    </recommendedName>
</protein>
<dbReference type="Proteomes" id="UP000076761">
    <property type="component" value="Unassembled WGS sequence"/>
</dbReference>
<name>A0A165S6G7_9AGAM</name>
<accession>A0A165S6G7</accession>
<dbReference type="InParanoid" id="A0A165S6G7"/>
<feature type="non-terminal residue" evidence="2">
    <location>
        <position position="73"/>
    </location>
</feature>
<dbReference type="InterPro" id="IPR012337">
    <property type="entry name" value="RNaseH-like_sf"/>
</dbReference>
<dbReference type="EMBL" id="KV425576">
    <property type="protein sequence ID" value="KZT24735.1"/>
    <property type="molecule type" value="Genomic_DNA"/>
</dbReference>
<dbReference type="InterPro" id="IPR008906">
    <property type="entry name" value="HATC_C_dom"/>
</dbReference>
<feature type="non-terminal residue" evidence="2">
    <location>
        <position position="1"/>
    </location>
</feature>
<proteinExistence type="predicted"/>
<sequence>YPTIFSMVMDILPIQASAVPCEWVFSSSKETTIAHWNCLSTEMMEALQILKFSAQQKWHLNFTQGTSKEAKLE</sequence>
<evidence type="ECO:0000313" key="3">
    <source>
        <dbReference type="Proteomes" id="UP000076761"/>
    </source>
</evidence>
<evidence type="ECO:0000313" key="2">
    <source>
        <dbReference type="EMBL" id="KZT24735.1"/>
    </source>
</evidence>
<dbReference type="SUPFAM" id="SSF53098">
    <property type="entry name" value="Ribonuclease H-like"/>
    <property type="match status" value="1"/>
</dbReference>
<dbReference type="AlphaFoldDB" id="A0A165S6G7"/>
<organism evidence="2 3">
    <name type="scientific">Neolentinus lepideus HHB14362 ss-1</name>
    <dbReference type="NCBI Taxonomy" id="1314782"/>
    <lineage>
        <taxon>Eukaryota</taxon>
        <taxon>Fungi</taxon>
        <taxon>Dikarya</taxon>
        <taxon>Basidiomycota</taxon>
        <taxon>Agaricomycotina</taxon>
        <taxon>Agaricomycetes</taxon>
        <taxon>Gloeophyllales</taxon>
        <taxon>Gloeophyllaceae</taxon>
        <taxon>Neolentinus</taxon>
    </lineage>
</organism>
<dbReference type="GO" id="GO:0046983">
    <property type="term" value="F:protein dimerization activity"/>
    <property type="evidence" value="ECO:0007669"/>
    <property type="project" value="InterPro"/>
</dbReference>